<organism evidence="2 3">
    <name type="scientific">Candidatus Roizmanbacteria bacterium CG_4_10_14_0_2_um_filter_39_13</name>
    <dbReference type="NCBI Taxonomy" id="1974825"/>
    <lineage>
        <taxon>Bacteria</taxon>
        <taxon>Candidatus Roizmaniibacteriota</taxon>
    </lineage>
</organism>
<accession>A0A2M7U0C3</accession>
<dbReference type="PROSITE" id="PS51257">
    <property type="entry name" value="PROKAR_LIPOPROTEIN"/>
    <property type="match status" value="1"/>
</dbReference>
<feature type="domain" description="LysM" evidence="1">
    <location>
        <begin position="54"/>
        <end position="94"/>
    </location>
</feature>
<dbReference type="AlphaFoldDB" id="A0A2M7U0C3"/>
<evidence type="ECO:0000313" key="2">
    <source>
        <dbReference type="EMBL" id="PIZ63362.1"/>
    </source>
</evidence>
<name>A0A2M7U0C3_9BACT</name>
<dbReference type="Proteomes" id="UP000228503">
    <property type="component" value="Unassembled WGS sequence"/>
</dbReference>
<evidence type="ECO:0000313" key="3">
    <source>
        <dbReference type="Proteomes" id="UP000228503"/>
    </source>
</evidence>
<gene>
    <name evidence="2" type="ORF">COY16_02160</name>
</gene>
<dbReference type="Pfam" id="PF01476">
    <property type="entry name" value="LysM"/>
    <property type="match status" value="1"/>
</dbReference>
<reference evidence="3" key="1">
    <citation type="submission" date="2017-09" db="EMBL/GenBank/DDBJ databases">
        <title>Depth-based differentiation of microbial function through sediment-hosted aquifers and enrichment of novel symbionts in the deep terrestrial subsurface.</title>
        <authorList>
            <person name="Probst A.J."/>
            <person name="Ladd B."/>
            <person name="Jarett J.K."/>
            <person name="Geller-Mcgrath D.E."/>
            <person name="Sieber C.M.K."/>
            <person name="Emerson J.B."/>
            <person name="Anantharaman K."/>
            <person name="Thomas B.C."/>
            <person name="Malmstrom R."/>
            <person name="Stieglmeier M."/>
            <person name="Klingl A."/>
            <person name="Woyke T."/>
            <person name="Ryan C.M."/>
            <person name="Banfield J.F."/>
        </authorList>
    </citation>
    <scope>NUCLEOTIDE SEQUENCE [LARGE SCALE GENOMIC DNA]</scope>
</reference>
<proteinExistence type="predicted"/>
<sequence length="178" mass="19378">MEKRRRWSELSLREKAGATSLGIVILSVLFGCGGAEDVAQVVASRDPEVYKLVIVGTGDSYSIIAQACAPNLSYLDLQELNGGKGLFAGDTVKVSPSSSCLAADTYELNLRANCDVNQTLFAEWNDNVDSFATKSNLPAAAIVRLNDFESSRSATIQQGKQYWTAMNCRNGFDPWKVR</sequence>
<protein>
    <recommendedName>
        <fullName evidence="1">LysM domain-containing protein</fullName>
    </recommendedName>
</protein>
<comment type="caution">
    <text evidence="2">The sequence shown here is derived from an EMBL/GenBank/DDBJ whole genome shotgun (WGS) entry which is preliminary data.</text>
</comment>
<dbReference type="InterPro" id="IPR018392">
    <property type="entry name" value="LysM"/>
</dbReference>
<dbReference type="EMBL" id="PFOB01000024">
    <property type="protein sequence ID" value="PIZ63362.1"/>
    <property type="molecule type" value="Genomic_DNA"/>
</dbReference>
<evidence type="ECO:0000259" key="1">
    <source>
        <dbReference type="Pfam" id="PF01476"/>
    </source>
</evidence>